<sequence>MEPDAPSSFFQKKAPGVRRVEALVAVMTWRDKARIMASIFVIATVIHINNVLRGAIITRKTNIMKVHGMQAPILIARAITAASTLPPAARLADVMGRRSLVWLSLATFVSGTLLETFSARLKLYVLGNALSQMGFTVMGLFMELLIANISSTRSRIVYSLVPVLPIILATFVSGVLVECLRYIRLCGDVFWVLDIVGAALIATIMFLVLLPPQFAGGIVPRWTERAIYVPMMVGAGLIPVFILWEYQTSHPLIPLPLMRQRSIWAALGLALFANFTHAVQSNHLYVYVHYMLGRPNREATIISSLDATTSAMVGMVIGIVVMYVRRLKVFVICGTLVYFVANWLVFYSRYWATKDVEPAIIGAQILLGVAIGLFPYPALTSLQAGVNQDHLAIVTSFYSAQYQVGNALGHAVAGVIWTQLVPSRLVDMLGYQHGTQAALELAAMMPSEESTGSGLAWAARRAYRSVFLYNYIAAVALAAPVVIFGLLISDQKLNHHQSLVETLPHECDKETTEQACA</sequence>
<proteinExistence type="inferred from homology"/>
<evidence type="ECO:0000256" key="7">
    <source>
        <dbReference type="ARBA" id="ARBA00023136"/>
    </source>
</evidence>
<protein>
    <recommendedName>
        <fullName evidence="11">Major facilitator superfamily (MFS) profile domain-containing protein</fullName>
    </recommendedName>
</protein>
<evidence type="ECO:0000256" key="8">
    <source>
        <dbReference type="SAM" id="Phobius"/>
    </source>
</evidence>
<dbReference type="GO" id="GO:0012505">
    <property type="term" value="C:endomembrane system"/>
    <property type="evidence" value="ECO:0007669"/>
    <property type="project" value="UniProtKB-SubCell"/>
</dbReference>
<dbReference type="AlphaFoldDB" id="A0A2C5YTP9"/>
<name>A0A2C5YTP9_9HYPO</name>
<evidence type="ECO:0000313" key="9">
    <source>
        <dbReference type="EMBL" id="PHH71126.1"/>
    </source>
</evidence>
<evidence type="ECO:0000256" key="5">
    <source>
        <dbReference type="ARBA" id="ARBA00022989"/>
    </source>
</evidence>
<keyword evidence="4 8" id="KW-0812">Transmembrane</keyword>
<reference evidence="9 10" key="1">
    <citation type="submission" date="2017-06" db="EMBL/GenBank/DDBJ databases">
        <title>Ant-infecting Ophiocordyceps genomes reveal a high diversity of potential behavioral manipulation genes and a possible major role for enterotoxins.</title>
        <authorList>
            <person name="De Bekker C."/>
            <person name="Evans H.C."/>
            <person name="Brachmann A."/>
            <person name="Hughes D.P."/>
        </authorList>
    </citation>
    <scope>NUCLEOTIDE SEQUENCE [LARGE SCALE GENOMIC DNA]</scope>
    <source>
        <strain evidence="9 10">Map16</strain>
    </source>
</reference>
<dbReference type="GO" id="GO:0006811">
    <property type="term" value="P:monoatomic ion transport"/>
    <property type="evidence" value="ECO:0007669"/>
    <property type="project" value="UniProtKB-KW"/>
</dbReference>
<keyword evidence="6" id="KW-0406">Ion transport</keyword>
<organism evidence="9 10">
    <name type="scientific">Ophiocordyceps camponoti-rufipedis</name>
    <dbReference type="NCBI Taxonomy" id="2004952"/>
    <lineage>
        <taxon>Eukaryota</taxon>
        <taxon>Fungi</taxon>
        <taxon>Dikarya</taxon>
        <taxon>Ascomycota</taxon>
        <taxon>Pezizomycotina</taxon>
        <taxon>Sordariomycetes</taxon>
        <taxon>Hypocreomycetidae</taxon>
        <taxon>Hypocreales</taxon>
        <taxon>Ophiocordycipitaceae</taxon>
        <taxon>Ophiocordyceps</taxon>
    </lineage>
</organism>
<keyword evidence="5 8" id="KW-1133">Transmembrane helix</keyword>
<feature type="transmembrane region" description="Helical" evidence="8">
    <location>
        <begin position="189"/>
        <end position="210"/>
    </location>
</feature>
<accession>A0A2C5YTP9</accession>
<evidence type="ECO:0000256" key="1">
    <source>
        <dbReference type="ARBA" id="ARBA00004127"/>
    </source>
</evidence>
<feature type="transmembrane region" description="Helical" evidence="8">
    <location>
        <begin position="33"/>
        <end position="52"/>
    </location>
</feature>
<feature type="transmembrane region" description="Helical" evidence="8">
    <location>
        <begin position="264"/>
        <end position="288"/>
    </location>
</feature>
<comment type="similarity">
    <text evidence="2">Belongs to the major facilitator superfamily.</text>
</comment>
<gene>
    <name evidence="9" type="ORF">CDD80_5499</name>
</gene>
<dbReference type="GO" id="GO:0022857">
    <property type="term" value="F:transmembrane transporter activity"/>
    <property type="evidence" value="ECO:0007669"/>
    <property type="project" value="TreeGrafter"/>
</dbReference>
<dbReference type="OrthoDB" id="4088837at2759"/>
<feature type="transmembrane region" description="Helical" evidence="8">
    <location>
        <begin position="359"/>
        <end position="379"/>
    </location>
</feature>
<feature type="transmembrane region" description="Helical" evidence="8">
    <location>
        <begin position="156"/>
        <end position="177"/>
    </location>
</feature>
<evidence type="ECO:0000256" key="3">
    <source>
        <dbReference type="ARBA" id="ARBA00022448"/>
    </source>
</evidence>
<keyword evidence="7 8" id="KW-0472">Membrane</keyword>
<feature type="transmembrane region" description="Helical" evidence="8">
    <location>
        <begin position="329"/>
        <end position="347"/>
    </location>
</feature>
<comment type="subcellular location">
    <subcellularLocation>
        <location evidence="1">Endomembrane system</location>
        <topology evidence="1">Multi-pass membrane protein</topology>
    </subcellularLocation>
</comment>
<dbReference type="PANTHER" id="PTHR23501">
    <property type="entry name" value="MAJOR FACILITATOR SUPERFAMILY"/>
    <property type="match status" value="1"/>
</dbReference>
<dbReference type="InterPro" id="IPR036259">
    <property type="entry name" value="MFS_trans_sf"/>
</dbReference>
<evidence type="ECO:0000256" key="4">
    <source>
        <dbReference type="ARBA" id="ARBA00022692"/>
    </source>
</evidence>
<feature type="transmembrane region" description="Helical" evidence="8">
    <location>
        <begin position="300"/>
        <end position="323"/>
    </location>
</feature>
<comment type="caution">
    <text evidence="9">The sequence shown here is derived from an EMBL/GenBank/DDBJ whole genome shotgun (WGS) entry which is preliminary data.</text>
</comment>
<dbReference type="Gene3D" id="1.20.1250.20">
    <property type="entry name" value="MFS general substrate transporter like domains"/>
    <property type="match status" value="1"/>
</dbReference>
<dbReference type="SUPFAM" id="SSF103473">
    <property type="entry name" value="MFS general substrate transporter"/>
    <property type="match status" value="1"/>
</dbReference>
<evidence type="ECO:0000256" key="6">
    <source>
        <dbReference type="ARBA" id="ARBA00023065"/>
    </source>
</evidence>
<dbReference type="EMBL" id="NJES01000547">
    <property type="protein sequence ID" value="PHH71126.1"/>
    <property type="molecule type" value="Genomic_DNA"/>
</dbReference>
<dbReference type="PANTHER" id="PTHR23501:SF92">
    <property type="entry name" value="GLUTATHIONE EXCHANGER 1-RELATED"/>
    <property type="match status" value="1"/>
</dbReference>
<feature type="transmembrane region" description="Helical" evidence="8">
    <location>
        <begin position="222"/>
        <end position="244"/>
    </location>
</feature>
<dbReference type="STRING" id="2004952.A0A2C5YTP9"/>
<dbReference type="GO" id="GO:0005886">
    <property type="term" value="C:plasma membrane"/>
    <property type="evidence" value="ECO:0007669"/>
    <property type="project" value="TreeGrafter"/>
</dbReference>
<feature type="transmembrane region" description="Helical" evidence="8">
    <location>
        <begin position="129"/>
        <end position="149"/>
    </location>
</feature>
<feature type="transmembrane region" description="Helical" evidence="8">
    <location>
        <begin position="468"/>
        <end position="488"/>
    </location>
</feature>
<keyword evidence="3" id="KW-0813">Transport</keyword>
<keyword evidence="10" id="KW-1185">Reference proteome</keyword>
<evidence type="ECO:0008006" key="11">
    <source>
        <dbReference type="Google" id="ProtNLM"/>
    </source>
</evidence>
<dbReference type="Proteomes" id="UP000226431">
    <property type="component" value="Unassembled WGS sequence"/>
</dbReference>
<evidence type="ECO:0000256" key="2">
    <source>
        <dbReference type="ARBA" id="ARBA00008335"/>
    </source>
</evidence>
<evidence type="ECO:0000313" key="10">
    <source>
        <dbReference type="Proteomes" id="UP000226431"/>
    </source>
</evidence>